<keyword evidence="1" id="KW-0812">Transmembrane</keyword>
<feature type="transmembrane region" description="Helical" evidence="1">
    <location>
        <begin position="96"/>
        <end position="115"/>
    </location>
</feature>
<dbReference type="OrthoDB" id="2279327at2759"/>
<gene>
    <name evidence="2" type="ORF">INT44_007530</name>
</gene>
<keyword evidence="1" id="KW-1133">Transmembrane helix</keyword>
<dbReference type="EMBL" id="JAEPRA010000013">
    <property type="protein sequence ID" value="KAG2176866.1"/>
    <property type="molecule type" value="Genomic_DNA"/>
</dbReference>
<dbReference type="AlphaFoldDB" id="A0A8H7PPE9"/>
<comment type="caution">
    <text evidence="2">The sequence shown here is derived from an EMBL/GenBank/DDBJ whole genome shotgun (WGS) entry which is preliminary data.</text>
</comment>
<proteinExistence type="predicted"/>
<reference evidence="2" key="1">
    <citation type="submission" date="2020-12" db="EMBL/GenBank/DDBJ databases">
        <title>Metabolic potential, ecology and presence of endohyphal bacteria is reflected in genomic diversity of Mucoromycotina.</title>
        <authorList>
            <person name="Muszewska A."/>
            <person name="Okrasinska A."/>
            <person name="Steczkiewicz K."/>
            <person name="Drgas O."/>
            <person name="Orlowska M."/>
            <person name="Perlinska-Lenart U."/>
            <person name="Aleksandrzak-Piekarczyk T."/>
            <person name="Szatraj K."/>
            <person name="Zielenkiewicz U."/>
            <person name="Pilsyk S."/>
            <person name="Malc E."/>
            <person name="Mieczkowski P."/>
            <person name="Kruszewska J.S."/>
            <person name="Biernat P."/>
            <person name="Pawlowska J."/>
        </authorList>
    </citation>
    <scope>NUCLEOTIDE SEQUENCE</scope>
    <source>
        <strain evidence="2">WA0000051536</strain>
    </source>
</reference>
<evidence type="ECO:0000313" key="2">
    <source>
        <dbReference type="EMBL" id="KAG2176866.1"/>
    </source>
</evidence>
<evidence type="ECO:0000256" key="1">
    <source>
        <dbReference type="SAM" id="Phobius"/>
    </source>
</evidence>
<evidence type="ECO:0000313" key="3">
    <source>
        <dbReference type="Proteomes" id="UP000612746"/>
    </source>
</evidence>
<keyword evidence="3" id="KW-1185">Reference proteome</keyword>
<sequence>MSMSFTNSSIWSSGIAALTPEDVLRLVRISEPYVNTKVVQKPLQNGTLVYALGVSNLHELGKALSSNVPVIHIHHDCTSLIQEQRRRQRDLKIRRNIEWITITTAFSSLFATYWMRNQRLLGHGGPQSVIKSLFNDLQEQVHSLLTTFIVTNHSISHTDSHQDIQPRLSPAEIIAAGDIAGTLSQNNHTKRSGFFVGCPITFVRNNKGTLLLTSTIIASISFWIRSRHDYVLIKVNSTDGPRQIEHFLIRQDAAQSNQSLAEKAKDALPLCIAVIASSVLIQRNWISSSR</sequence>
<keyword evidence="1" id="KW-0472">Membrane</keyword>
<protein>
    <submittedName>
        <fullName evidence="2">Uncharacterized protein</fullName>
    </submittedName>
</protein>
<accession>A0A8H7PPE9</accession>
<organism evidence="2 3">
    <name type="scientific">Umbelopsis vinacea</name>
    <dbReference type="NCBI Taxonomy" id="44442"/>
    <lineage>
        <taxon>Eukaryota</taxon>
        <taxon>Fungi</taxon>
        <taxon>Fungi incertae sedis</taxon>
        <taxon>Mucoromycota</taxon>
        <taxon>Mucoromycotina</taxon>
        <taxon>Umbelopsidomycetes</taxon>
        <taxon>Umbelopsidales</taxon>
        <taxon>Umbelopsidaceae</taxon>
        <taxon>Umbelopsis</taxon>
    </lineage>
</organism>
<dbReference type="Proteomes" id="UP000612746">
    <property type="component" value="Unassembled WGS sequence"/>
</dbReference>
<name>A0A8H7PPE9_9FUNG</name>